<dbReference type="GO" id="GO:0002953">
    <property type="term" value="F:5'-deoxynucleotidase activity"/>
    <property type="evidence" value="ECO:0007669"/>
    <property type="project" value="UniProtKB-EC"/>
</dbReference>
<dbReference type="AlphaFoldDB" id="A0A850SV02"/>
<evidence type="ECO:0000256" key="2">
    <source>
        <dbReference type="ARBA" id="ARBA00001936"/>
    </source>
</evidence>
<dbReference type="Pfam" id="PF13023">
    <property type="entry name" value="HD_3"/>
    <property type="match status" value="1"/>
</dbReference>
<dbReference type="Proteomes" id="UP000553343">
    <property type="component" value="Unassembled WGS sequence"/>
</dbReference>
<evidence type="ECO:0000256" key="1">
    <source>
        <dbReference type="ARBA" id="ARBA00001638"/>
    </source>
</evidence>
<accession>A0A850SV02</accession>
<dbReference type="SMART" id="SM00471">
    <property type="entry name" value="HDc"/>
    <property type="match status" value="1"/>
</dbReference>
<evidence type="ECO:0000259" key="8">
    <source>
        <dbReference type="SMART" id="SM00471"/>
    </source>
</evidence>
<comment type="catalytic activity">
    <reaction evidence="1">
        <text>a 2'-deoxyribonucleoside 5'-phosphate + H2O = a 2'-deoxyribonucleoside + phosphate</text>
        <dbReference type="Rhea" id="RHEA:36167"/>
        <dbReference type="ChEBI" id="CHEBI:15377"/>
        <dbReference type="ChEBI" id="CHEBI:18274"/>
        <dbReference type="ChEBI" id="CHEBI:43474"/>
        <dbReference type="ChEBI" id="CHEBI:65317"/>
        <dbReference type="EC" id="3.1.3.89"/>
    </reaction>
</comment>
<gene>
    <name evidence="9" type="ORF">HXW94_02390</name>
</gene>
<comment type="cofactor">
    <cofactor evidence="3">
        <name>Co(2+)</name>
        <dbReference type="ChEBI" id="CHEBI:48828"/>
    </cofactor>
</comment>
<evidence type="ECO:0000256" key="3">
    <source>
        <dbReference type="ARBA" id="ARBA00001941"/>
    </source>
</evidence>
<dbReference type="InterPro" id="IPR006674">
    <property type="entry name" value="HD_domain"/>
</dbReference>
<keyword evidence="6" id="KW-0479">Metal-binding</keyword>
<evidence type="ECO:0000313" key="10">
    <source>
        <dbReference type="Proteomes" id="UP000553343"/>
    </source>
</evidence>
<evidence type="ECO:0000256" key="4">
    <source>
        <dbReference type="ARBA" id="ARBA00011738"/>
    </source>
</evidence>
<organism evidence="9 10">
    <name type="scientific">Desulfobacter latus</name>
    <dbReference type="NCBI Taxonomy" id="2292"/>
    <lineage>
        <taxon>Bacteria</taxon>
        <taxon>Pseudomonadati</taxon>
        <taxon>Thermodesulfobacteriota</taxon>
        <taxon>Desulfobacteria</taxon>
        <taxon>Desulfobacterales</taxon>
        <taxon>Desulfobacteraceae</taxon>
        <taxon>Desulfobacter</taxon>
    </lineage>
</organism>
<name>A0A850SV02_9BACT</name>
<keyword evidence="10" id="KW-1185">Reference proteome</keyword>
<dbReference type="EMBL" id="JACADJ010000005">
    <property type="protein sequence ID" value="NWH03850.1"/>
    <property type="molecule type" value="Genomic_DNA"/>
</dbReference>
<evidence type="ECO:0000256" key="7">
    <source>
        <dbReference type="ARBA" id="ARBA00022801"/>
    </source>
</evidence>
<comment type="cofactor">
    <cofactor evidence="2">
        <name>Mn(2+)</name>
        <dbReference type="ChEBI" id="CHEBI:29035"/>
    </cofactor>
</comment>
<dbReference type="PANTHER" id="PTHR11845">
    <property type="entry name" value="5'-DEOXYNUCLEOTIDASE HDDC2"/>
    <property type="match status" value="1"/>
</dbReference>
<dbReference type="GO" id="GO:0005737">
    <property type="term" value="C:cytoplasm"/>
    <property type="evidence" value="ECO:0007669"/>
    <property type="project" value="TreeGrafter"/>
</dbReference>
<evidence type="ECO:0000256" key="6">
    <source>
        <dbReference type="ARBA" id="ARBA00022723"/>
    </source>
</evidence>
<comment type="subunit">
    <text evidence="4">Homodimer.</text>
</comment>
<dbReference type="RefSeq" id="WP_178365309.1">
    <property type="nucleotide sequence ID" value="NZ_JACADJ010000005.1"/>
</dbReference>
<dbReference type="GO" id="GO:0046872">
    <property type="term" value="F:metal ion binding"/>
    <property type="evidence" value="ECO:0007669"/>
    <property type="project" value="UniProtKB-KW"/>
</dbReference>
<dbReference type="EC" id="3.1.3.89" evidence="5"/>
<keyword evidence="7" id="KW-0378">Hydrolase</keyword>
<dbReference type="InterPro" id="IPR039356">
    <property type="entry name" value="YfbR/HDDC2"/>
</dbReference>
<feature type="domain" description="HD/PDEase" evidence="8">
    <location>
        <begin position="28"/>
        <end position="140"/>
    </location>
</feature>
<comment type="caution">
    <text evidence="9">The sequence shown here is derived from an EMBL/GenBank/DDBJ whole genome shotgun (WGS) entry which is preliminary data.</text>
</comment>
<proteinExistence type="predicted"/>
<dbReference type="PANTHER" id="PTHR11845:SF13">
    <property type="entry name" value="5'-DEOXYNUCLEOTIDASE HDDC2"/>
    <property type="match status" value="1"/>
</dbReference>
<reference evidence="9 10" key="1">
    <citation type="submission" date="2020-06" db="EMBL/GenBank/DDBJ databases">
        <title>High-quality draft genome of sulfate reducer Desulfobacter latus type strain AcrS2 isolated from marine sediment.</title>
        <authorList>
            <person name="Hoppe M."/>
            <person name="Larsen C.K."/>
            <person name="Marshall I.P.G."/>
            <person name="Schramm A."/>
            <person name="Marietou A.G."/>
        </authorList>
    </citation>
    <scope>NUCLEOTIDE SEQUENCE [LARGE SCALE GENOMIC DNA]</scope>
    <source>
        <strain evidence="9 10">AcRS2</strain>
    </source>
</reference>
<dbReference type="SUPFAM" id="SSF109604">
    <property type="entry name" value="HD-domain/PDEase-like"/>
    <property type="match status" value="1"/>
</dbReference>
<evidence type="ECO:0000313" key="9">
    <source>
        <dbReference type="EMBL" id="NWH03850.1"/>
    </source>
</evidence>
<protein>
    <recommendedName>
        <fullName evidence="5">5'-deoxynucleotidase</fullName>
        <ecNumber evidence="5">3.1.3.89</ecNumber>
    </recommendedName>
</protein>
<sequence length="183" mass="20809">MTRIADLLFEVRMLKDLNRNGYAFLGVGQESIAEHCFTTAFLCFVMARLEPDVDAEKLISMALVHDTAEARTGDLNYVNKHYNTVDETHAVSDLIQGLDWAKDIPDLIDEFNQGETMEARLANDADQLSFILELKKLKDLGASSPESWLPLVVGRLRTETGKQLAREILGTRWDEWWTRGYSE</sequence>
<dbReference type="InterPro" id="IPR003607">
    <property type="entry name" value="HD/PDEase_dom"/>
</dbReference>
<dbReference type="Gene3D" id="1.10.3210.10">
    <property type="entry name" value="Hypothetical protein af1432"/>
    <property type="match status" value="1"/>
</dbReference>
<evidence type="ECO:0000256" key="5">
    <source>
        <dbReference type="ARBA" id="ARBA00012964"/>
    </source>
</evidence>